<dbReference type="Proteomes" id="UP000230956">
    <property type="component" value="Unassembled WGS sequence"/>
</dbReference>
<evidence type="ECO:0000259" key="1">
    <source>
        <dbReference type="Pfam" id="PF15919"/>
    </source>
</evidence>
<dbReference type="Gene3D" id="3.30.160.250">
    <property type="match status" value="1"/>
</dbReference>
<organism evidence="2 3">
    <name type="scientific">Candidatus Aquicultor secundus</name>
    <dbReference type="NCBI Taxonomy" id="1973895"/>
    <lineage>
        <taxon>Bacteria</taxon>
        <taxon>Bacillati</taxon>
        <taxon>Actinomycetota</taxon>
        <taxon>Candidatus Aquicultoria</taxon>
        <taxon>Candidatus Aquicultorales</taxon>
        <taxon>Candidatus Aquicultoraceae</taxon>
        <taxon>Candidatus Aquicultor</taxon>
    </lineage>
</organism>
<gene>
    <name evidence="2" type="ORF">COY37_05040</name>
</gene>
<dbReference type="InterPro" id="IPR031807">
    <property type="entry name" value="HicB-like"/>
</dbReference>
<reference evidence="3" key="1">
    <citation type="submission" date="2017-09" db="EMBL/GenBank/DDBJ databases">
        <title>Depth-based differentiation of microbial function through sediment-hosted aquifers and enrichment of novel symbionts in the deep terrestrial subsurface.</title>
        <authorList>
            <person name="Probst A.J."/>
            <person name="Ladd B."/>
            <person name="Jarett J.K."/>
            <person name="Geller-Mcgrath D.E."/>
            <person name="Sieber C.M.K."/>
            <person name="Emerson J.B."/>
            <person name="Anantharaman K."/>
            <person name="Thomas B.C."/>
            <person name="Malmstrom R."/>
            <person name="Stieglmeier M."/>
            <person name="Klingl A."/>
            <person name="Woyke T."/>
            <person name="Ryan C.M."/>
            <person name="Banfield J.F."/>
        </authorList>
    </citation>
    <scope>NUCLEOTIDE SEQUENCE [LARGE SCALE GENOMIC DNA]</scope>
</reference>
<protein>
    <recommendedName>
        <fullName evidence="1">HicB-like antitoxin of toxin-antitoxin system domain-containing protein</fullName>
    </recommendedName>
</protein>
<dbReference type="RefSeq" id="WP_286677386.1">
    <property type="nucleotide sequence ID" value="NZ_MNXI01000001.1"/>
</dbReference>
<proteinExistence type="predicted"/>
<dbReference type="PANTHER" id="PTHR34504">
    <property type="entry name" value="ANTITOXIN HICB"/>
    <property type="match status" value="1"/>
</dbReference>
<evidence type="ECO:0000313" key="2">
    <source>
        <dbReference type="EMBL" id="PIZ39342.1"/>
    </source>
</evidence>
<evidence type="ECO:0000313" key="3">
    <source>
        <dbReference type="Proteomes" id="UP000230956"/>
    </source>
</evidence>
<feature type="domain" description="HicB-like antitoxin of toxin-antitoxin system" evidence="1">
    <location>
        <begin position="5"/>
        <end position="67"/>
    </location>
</feature>
<dbReference type="InterPro" id="IPR051404">
    <property type="entry name" value="TA_system_antitoxin"/>
</dbReference>
<dbReference type="SUPFAM" id="SSF143100">
    <property type="entry name" value="TTHA1013/TTHA0281-like"/>
    <property type="match status" value="1"/>
</dbReference>
<dbReference type="PANTHER" id="PTHR34504:SF2">
    <property type="entry name" value="UPF0150 PROTEIN SSL0259"/>
    <property type="match status" value="1"/>
</dbReference>
<name>A0A2M7T894_9ACTN</name>
<comment type="caution">
    <text evidence="2">The sequence shown here is derived from an EMBL/GenBank/DDBJ whole genome shotgun (WGS) entry which is preliminary data.</text>
</comment>
<dbReference type="AlphaFoldDB" id="A0A2M7T894"/>
<dbReference type="Pfam" id="PF15919">
    <property type="entry name" value="HicB_lk_antitox"/>
    <property type="match status" value="1"/>
</dbReference>
<accession>A0A2M7T894</accession>
<dbReference type="EMBL" id="PFNG01000121">
    <property type="protein sequence ID" value="PIZ39342.1"/>
    <property type="molecule type" value="Genomic_DNA"/>
</dbReference>
<sequence>MYRFLVIIEKANGNYSAYSPDLPGCIATGSTPEDAEQNMQEAIKMHVQGLKEDNLPIPEPHTFAKYIAV</sequence>
<dbReference type="InterPro" id="IPR035069">
    <property type="entry name" value="TTHA1013/TTHA0281-like"/>
</dbReference>